<name>A0ABP0PRF7_9DINO</name>
<dbReference type="SUPFAM" id="SSF69318">
    <property type="entry name" value="Integrin alpha N-terminal domain"/>
    <property type="match status" value="1"/>
</dbReference>
<dbReference type="InterPro" id="IPR013517">
    <property type="entry name" value="FG-GAP"/>
</dbReference>
<accession>A0ABP0PRF7</accession>
<evidence type="ECO:0000256" key="1">
    <source>
        <dbReference type="ARBA" id="ARBA00022729"/>
    </source>
</evidence>
<evidence type="ECO:0000313" key="2">
    <source>
        <dbReference type="EMBL" id="CAK9078361.1"/>
    </source>
</evidence>
<dbReference type="EMBL" id="CAXAMM010038280">
    <property type="protein sequence ID" value="CAK9078361.1"/>
    <property type="molecule type" value="Genomic_DNA"/>
</dbReference>
<organism evidence="2 3">
    <name type="scientific">Durusdinium trenchii</name>
    <dbReference type="NCBI Taxonomy" id="1381693"/>
    <lineage>
        <taxon>Eukaryota</taxon>
        <taxon>Sar</taxon>
        <taxon>Alveolata</taxon>
        <taxon>Dinophyceae</taxon>
        <taxon>Suessiales</taxon>
        <taxon>Symbiodiniaceae</taxon>
        <taxon>Durusdinium</taxon>
    </lineage>
</organism>
<keyword evidence="1" id="KW-0732">Signal</keyword>
<protein>
    <submittedName>
        <fullName evidence="2">Apple domain-containing protein</fullName>
    </submittedName>
</protein>
<comment type="caution">
    <text evidence="2">The sequence shown here is derived from an EMBL/GenBank/DDBJ whole genome shotgun (WGS) entry which is preliminary data.</text>
</comment>
<gene>
    <name evidence="2" type="ORF">SCF082_LOCUS37479</name>
</gene>
<dbReference type="PANTHER" id="PTHR36220:SF1">
    <property type="entry name" value="GAMMA TUBULIN COMPLEX COMPONENT C-TERMINAL DOMAIN-CONTAINING PROTEIN"/>
    <property type="match status" value="1"/>
</dbReference>
<dbReference type="PANTHER" id="PTHR36220">
    <property type="entry name" value="UNNAMED PRODUCT"/>
    <property type="match status" value="1"/>
</dbReference>
<evidence type="ECO:0000313" key="3">
    <source>
        <dbReference type="Proteomes" id="UP001642464"/>
    </source>
</evidence>
<dbReference type="Proteomes" id="UP001642464">
    <property type="component" value="Unassembled WGS sequence"/>
</dbReference>
<dbReference type="InterPro" id="IPR028994">
    <property type="entry name" value="Integrin_alpha_N"/>
</dbReference>
<feature type="non-terminal residue" evidence="2">
    <location>
        <position position="1"/>
    </location>
</feature>
<keyword evidence="3" id="KW-1185">Reference proteome</keyword>
<dbReference type="Gene3D" id="2.130.10.130">
    <property type="entry name" value="Integrin alpha, N-terminal"/>
    <property type="match status" value="2"/>
</dbReference>
<reference evidence="2 3" key="1">
    <citation type="submission" date="2024-02" db="EMBL/GenBank/DDBJ databases">
        <authorList>
            <person name="Chen Y."/>
            <person name="Shah S."/>
            <person name="Dougan E. K."/>
            <person name="Thang M."/>
            <person name="Chan C."/>
        </authorList>
    </citation>
    <scope>NUCLEOTIDE SEQUENCE [LARGE SCALE GENOMIC DNA]</scope>
</reference>
<dbReference type="Pfam" id="PF14312">
    <property type="entry name" value="FG-GAP_2"/>
    <property type="match status" value="3"/>
</dbReference>
<proteinExistence type="predicted"/>
<sequence>DAVEHERFGSRVSIMGRRALVTSVGNAAKNVSAAAYIFEQDAKRGWVLQARLAAPPLKNGSQFGTGLSQTEDTILIGVEEDDARGPSSGSVIVYTRNGSAWSSPEKLVAKDTAAGDHFGCSVGMSGDHAIIGAYGHSSKGKGDGAAYVFKRQGGRWVEQQQLRPEDGDANDGFGRSVSMSSNTAAIGAAGDEHNGVDKSGSGYIFVRQGTKWVQHRKLAPGKAKAGSRFGQAASISGHMATFSTASEQAFVFPASLNQVCKH</sequence>